<organism evidence="2 3">
    <name type="scientific">Solirubrobacter pauli</name>
    <dbReference type="NCBI Taxonomy" id="166793"/>
    <lineage>
        <taxon>Bacteria</taxon>
        <taxon>Bacillati</taxon>
        <taxon>Actinomycetota</taxon>
        <taxon>Thermoleophilia</taxon>
        <taxon>Solirubrobacterales</taxon>
        <taxon>Solirubrobacteraceae</taxon>
        <taxon>Solirubrobacter</taxon>
    </lineage>
</organism>
<sequence length="103" mass="11514">MPTLTEGRIRHGVVFTLKHAEGSPEEADFLRANAELASIPGVEAFELMREVSPKNPYRFALTMEFADRAAYDAYSAHADHVAFVEGRWVPEVADFMEIDSEAL</sequence>
<accession>A0A660LGV5</accession>
<proteinExistence type="predicted"/>
<feature type="domain" description="Stress-response A/B barrel" evidence="1">
    <location>
        <begin position="9"/>
        <end position="100"/>
    </location>
</feature>
<evidence type="ECO:0000313" key="2">
    <source>
        <dbReference type="EMBL" id="RKQ93093.1"/>
    </source>
</evidence>
<dbReference type="InterPro" id="IPR011008">
    <property type="entry name" value="Dimeric_a/b-barrel"/>
</dbReference>
<dbReference type="Proteomes" id="UP000278962">
    <property type="component" value="Unassembled WGS sequence"/>
</dbReference>
<dbReference type="Pfam" id="PF07876">
    <property type="entry name" value="Dabb"/>
    <property type="match status" value="1"/>
</dbReference>
<dbReference type="SMART" id="SM00886">
    <property type="entry name" value="Dabb"/>
    <property type="match status" value="1"/>
</dbReference>
<dbReference type="PROSITE" id="PS51502">
    <property type="entry name" value="S_R_A_B_BARREL"/>
    <property type="match status" value="1"/>
</dbReference>
<evidence type="ECO:0000313" key="3">
    <source>
        <dbReference type="Proteomes" id="UP000278962"/>
    </source>
</evidence>
<dbReference type="SUPFAM" id="SSF54909">
    <property type="entry name" value="Dimeric alpha+beta barrel"/>
    <property type="match status" value="1"/>
</dbReference>
<dbReference type="AlphaFoldDB" id="A0A660LGV5"/>
<protein>
    <submittedName>
        <fullName evidence="2">Stress responsive alpha/beta barrel protein</fullName>
    </submittedName>
</protein>
<keyword evidence="3" id="KW-1185">Reference proteome</keyword>
<name>A0A660LGV5_9ACTN</name>
<reference evidence="2 3" key="1">
    <citation type="submission" date="2018-10" db="EMBL/GenBank/DDBJ databases">
        <title>Genomic Encyclopedia of Archaeal and Bacterial Type Strains, Phase II (KMG-II): from individual species to whole genera.</title>
        <authorList>
            <person name="Goeker M."/>
        </authorList>
    </citation>
    <scope>NUCLEOTIDE SEQUENCE [LARGE SCALE GENOMIC DNA]</scope>
    <source>
        <strain evidence="2 3">DSM 14954</strain>
    </source>
</reference>
<dbReference type="InterPro" id="IPR013097">
    <property type="entry name" value="Dabb"/>
</dbReference>
<gene>
    <name evidence="2" type="ORF">C8N24_2953</name>
</gene>
<dbReference type="RefSeq" id="WP_170179093.1">
    <property type="nucleotide sequence ID" value="NZ_RBIL01000001.1"/>
</dbReference>
<dbReference type="Gene3D" id="3.30.70.100">
    <property type="match status" value="1"/>
</dbReference>
<evidence type="ECO:0000259" key="1">
    <source>
        <dbReference type="PROSITE" id="PS51502"/>
    </source>
</evidence>
<comment type="caution">
    <text evidence="2">The sequence shown here is derived from an EMBL/GenBank/DDBJ whole genome shotgun (WGS) entry which is preliminary data.</text>
</comment>
<dbReference type="EMBL" id="RBIL01000001">
    <property type="protein sequence ID" value="RKQ93093.1"/>
    <property type="molecule type" value="Genomic_DNA"/>
</dbReference>